<evidence type="ECO:0000256" key="2">
    <source>
        <dbReference type="ARBA" id="ARBA00022803"/>
    </source>
</evidence>
<keyword evidence="7" id="KW-1185">Reference proteome</keyword>
<dbReference type="OrthoDB" id="9776053at2"/>
<evidence type="ECO:0000256" key="1">
    <source>
        <dbReference type="ARBA" id="ARBA00022737"/>
    </source>
</evidence>
<evidence type="ECO:0000313" key="7">
    <source>
        <dbReference type="Proteomes" id="UP000229329"/>
    </source>
</evidence>
<gene>
    <name evidence="6" type="ORF">CVP05_07820</name>
</gene>
<keyword evidence="2 3" id="KW-0802">TPR repeat</keyword>
<evidence type="ECO:0000259" key="5">
    <source>
        <dbReference type="Pfam" id="PF23914"/>
    </source>
</evidence>
<dbReference type="PROSITE" id="PS50005">
    <property type="entry name" value="TPR"/>
    <property type="match status" value="1"/>
</dbReference>
<dbReference type="InterPro" id="IPR011990">
    <property type="entry name" value="TPR-like_helical_dom_sf"/>
</dbReference>
<dbReference type="Pfam" id="PF23914">
    <property type="entry name" value="TPR_CcmH_CycH"/>
    <property type="match status" value="1"/>
</dbReference>
<evidence type="ECO:0000256" key="3">
    <source>
        <dbReference type="PROSITE-ProRule" id="PRU00339"/>
    </source>
</evidence>
<feature type="repeat" description="TPR" evidence="3">
    <location>
        <begin position="151"/>
        <end position="184"/>
    </location>
</feature>
<organism evidence="6 7">
    <name type="scientific">Conservatibacter flavescens</name>
    <dbReference type="NCBI Taxonomy" id="28161"/>
    <lineage>
        <taxon>Bacteria</taxon>
        <taxon>Pseudomonadati</taxon>
        <taxon>Pseudomonadota</taxon>
        <taxon>Gammaproteobacteria</taxon>
        <taxon>Pasteurellales</taxon>
        <taxon>Pasteurellaceae</taxon>
        <taxon>Conservatibacter</taxon>
    </lineage>
</organism>
<feature type="transmembrane region" description="Helical" evidence="4">
    <location>
        <begin position="6"/>
        <end position="23"/>
    </location>
</feature>
<sequence length="277" mass="31956">MTLWIGIGIFILIIVIVMRWQVAQKIDWQKNHRQQWNVDLYRERLRANLSPELADEMSQQLLQDEQQLKNQSFIQKSAVHSTYFFYTLLWGLLIVLPLSYYFSLSRYDVVVTGLQDSKDYLHTVENSSATEKNDNRLIAIQNKLRQDPNDGENWYQLGQIYLFNNEFDNALESLSRAAGLLGDKPHILSAAATALYYQAGQRMTEQVKQLVDRVLADDPADTASLSLLASDAFLNADYDLALSLWQQILDSQRVHVERRAIIESMQMAEKLKGTQRP</sequence>
<comment type="caution">
    <text evidence="6">The sequence shown here is derived from an EMBL/GenBank/DDBJ whole genome shotgun (WGS) entry which is preliminary data.</text>
</comment>
<keyword evidence="4" id="KW-1133">Transmembrane helix</keyword>
<dbReference type="EMBL" id="PHHA01000018">
    <property type="protein sequence ID" value="PJG85153.1"/>
    <property type="molecule type" value="Genomic_DNA"/>
</dbReference>
<proteinExistence type="predicted"/>
<dbReference type="SUPFAM" id="SSF48452">
    <property type="entry name" value="TPR-like"/>
    <property type="match status" value="1"/>
</dbReference>
<dbReference type="PANTHER" id="PTHR47870">
    <property type="entry name" value="CYTOCHROME C-TYPE BIOGENESIS PROTEIN CCMH"/>
    <property type="match status" value="1"/>
</dbReference>
<dbReference type="Gene3D" id="1.25.40.10">
    <property type="entry name" value="Tetratricopeptide repeat domain"/>
    <property type="match status" value="1"/>
</dbReference>
<feature type="domain" description="Cytochrome c-type biogenesis protein H TPR" evidence="5">
    <location>
        <begin position="137"/>
        <end position="250"/>
    </location>
</feature>
<protein>
    <recommendedName>
        <fullName evidence="5">Cytochrome c-type biogenesis protein H TPR domain-containing protein</fullName>
    </recommendedName>
</protein>
<evidence type="ECO:0000256" key="4">
    <source>
        <dbReference type="SAM" id="Phobius"/>
    </source>
</evidence>
<dbReference type="Proteomes" id="UP000229329">
    <property type="component" value="Unassembled WGS sequence"/>
</dbReference>
<feature type="transmembrane region" description="Helical" evidence="4">
    <location>
        <begin position="83"/>
        <end position="102"/>
    </location>
</feature>
<dbReference type="GO" id="GO:0005886">
    <property type="term" value="C:plasma membrane"/>
    <property type="evidence" value="ECO:0007669"/>
    <property type="project" value="TreeGrafter"/>
</dbReference>
<dbReference type="RefSeq" id="WP_100289010.1">
    <property type="nucleotide sequence ID" value="NZ_PHHA01000018.1"/>
</dbReference>
<dbReference type="InterPro" id="IPR051263">
    <property type="entry name" value="C-type_cytochrome_biogenesis"/>
</dbReference>
<dbReference type="AlphaFoldDB" id="A0A2M8S1X8"/>
<name>A0A2M8S1X8_9PAST</name>
<evidence type="ECO:0000313" key="6">
    <source>
        <dbReference type="EMBL" id="PJG85153.1"/>
    </source>
</evidence>
<keyword evidence="4" id="KW-0472">Membrane</keyword>
<accession>A0A2M8S1X8</accession>
<reference evidence="6 7" key="1">
    <citation type="submission" date="2017-11" db="EMBL/GenBank/DDBJ databases">
        <title>Reclassification of Bisgaard taxon 7 as Conservatibacter flavescens gen. nov., sp. nov.</title>
        <authorList>
            <person name="Christensen H."/>
        </authorList>
    </citation>
    <scope>NUCLEOTIDE SEQUENCE [LARGE SCALE GENOMIC DNA]</scope>
    <source>
        <strain evidence="6 7">7_4</strain>
    </source>
</reference>
<keyword evidence="1" id="KW-0677">Repeat</keyword>
<dbReference type="InterPro" id="IPR056413">
    <property type="entry name" value="TPR_CcmH_CycH"/>
</dbReference>
<keyword evidence="4" id="KW-0812">Transmembrane</keyword>
<dbReference type="InterPro" id="IPR019734">
    <property type="entry name" value="TPR_rpt"/>
</dbReference>
<dbReference type="PANTHER" id="PTHR47870:SF2">
    <property type="entry name" value="FORMATE-DEPENDENT NITRITE REDUCTASE COMPLEX SUBUNIT NRFF"/>
    <property type="match status" value="1"/>
</dbReference>